<dbReference type="AlphaFoldDB" id="A0A0B1T8T0"/>
<feature type="signal peptide" evidence="1">
    <location>
        <begin position="1"/>
        <end position="22"/>
    </location>
</feature>
<sequence length="64" mass="7129">MMLASWIIPLLLCSLLYVYYDCGLIYEDSIYAFVWVPSTTANLFLGTYVSGKTSASCPLLPLLI</sequence>
<feature type="chain" id="PRO_5002083080" evidence="1">
    <location>
        <begin position="23"/>
        <end position="64"/>
    </location>
</feature>
<dbReference type="EMBL" id="KN551506">
    <property type="protein sequence ID" value="KHJ92192.1"/>
    <property type="molecule type" value="Genomic_DNA"/>
</dbReference>
<accession>A0A0B1T8T0</accession>
<evidence type="ECO:0000313" key="3">
    <source>
        <dbReference type="Proteomes" id="UP000053660"/>
    </source>
</evidence>
<reference evidence="2 3" key="1">
    <citation type="submission" date="2014-03" db="EMBL/GenBank/DDBJ databases">
        <title>Draft genome of the hookworm Oesophagostomum dentatum.</title>
        <authorList>
            <person name="Mitreva M."/>
        </authorList>
    </citation>
    <scope>NUCLEOTIDE SEQUENCE [LARGE SCALE GENOMIC DNA]</scope>
    <source>
        <strain evidence="2 3">OD-Hann</strain>
    </source>
</reference>
<keyword evidence="1" id="KW-0732">Signal</keyword>
<evidence type="ECO:0000256" key="1">
    <source>
        <dbReference type="SAM" id="SignalP"/>
    </source>
</evidence>
<dbReference type="OrthoDB" id="5825164at2759"/>
<organism evidence="2 3">
    <name type="scientific">Oesophagostomum dentatum</name>
    <name type="common">Nodular worm</name>
    <dbReference type="NCBI Taxonomy" id="61180"/>
    <lineage>
        <taxon>Eukaryota</taxon>
        <taxon>Metazoa</taxon>
        <taxon>Ecdysozoa</taxon>
        <taxon>Nematoda</taxon>
        <taxon>Chromadorea</taxon>
        <taxon>Rhabditida</taxon>
        <taxon>Rhabditina</taxon>
        <taxon>Rhabditomorpha</taxon>
        <taxon>Strongyloidea</taxon>
        <taxon>Strongylidae</taxon>
        <taxon>Oesophagostomum</taxon>
    </lineage>
</organism>
<protein>
    <submittedName>
        <fullName evidence="2">Uncharacterized protein</fullName>
    </submittedName>
</protein>
<proteinExistence type="predicted"/>
<dbReference type="Proteomes" id="UP000053660">
    <property type="component" value="Unassembled WGS sequence"/>
</dbReference>
<name>A0A0B1T8T0_OESDE</name>
<keyword evidence="3" id="KW-1185">Reference proteome</keyword>
<gene>
    <name evidence="2" type="ORF">OESDEN_07925</name>
</gene>
<evidence type="ECO:0000313" key="2">
    <source>
        <dbReference type="EMBL" id="KHJ92192.1"/>
    </source>
</evidence>